<dbReference type="Gene3D" id="4.10.60.10">
    <property type="entry name" value="Zinc finger, CCHC-type"/>
    <property type="match status" value="1"/>
</dbReference>
<dbReference type="AlphaFoldDB" id="A0A6J1H4I7"/>
<dbReference type="GO" id="GO:0008270">
    <property type="term" value="F:zinc ion binding"/>
    <property type="evidence" value="ECO:0007669"/>
    <property type="project" value="UniProtKB-KW"/>
</dbReference>
<proteinExistence type="predicted"/>
<evidence type="ECO:0000256" key="1">
    <source>
        <dbReference type="PROSITE-ProRule" id="PRU00047"/>
    </source>
</evidence>
<keyword evidence="1" id="KW-0479">Metal-binding</keyword>
<protein>
    <submittedName>
        <fullName evidence="5">Uncharacterized protein LOC111459523 isoform X2</fullName>
    </submittedName>
</protein>
<feature type="region of interest" description="Disordered" evidence="2">
    <location>
        <begin position="46"/>
        <end position="90"/>
    </location>
</feature>
<feature type="compositionally biased region" description="Polar residues" evidence="2">
    <location>
        <begin position="47"/>
        <end position="66"/>
    </location>
</feature>
<dbReference type="Pfam" id="PF00098">
    <property type="entry name" value="zf-CCHC"/>
    <property type="match status" value="1"/>
</dbReference>
<dbReference type="InterPro" id="IPR036875">
    <property type="entry name" value="Znf_CCHC_sf"/>
</dbReference>
<dbReference type="InterPro" id="IPR001878">
    <property type="entry name" value="Znf_CCHC"/>
</dbReference>
<name>A0A6J1H4I7_CUCMO</name>
<evidence type="ECO:0000313" key="5">
    <source>
        <dbReference type="RefSeq" id="XP_022958239.1"/>
    </source>
</evidence>
<evidence type="ECO:0000256" key="2">
    <source>
        <dbReference type="SAM" id="MobiDB-lite"/>
    </source>
</evidence>
<evidence type="ECO:0000259" key="3">
    <source>
        <dbReference type="PROSITE" id="PS50158"/>
    </source>
</evidence>
<dbReference type="GO" id="GO:0003676">
    <property type="term" value="F:nucleic acid binding"/>
    <property type="evidence" value="ECO:0007669"/>
    <property type="project" value="InterPro"/>
</dbReference>
<organism evidence="4 5">
    <name type="scientific">Cucurbita moschata</name>
    <name type="common">Winter crookneck squash</name>
    <name type="synonym">Cucurbita pepo var. moschata</name>
    <dbReference type="NCBI Taxonomy" id="3662"/>
    <lineage>
        <taxon>Eukaryota</taxon>
        <taxon>Viridiplantae</taxon>
        <taxon>Streptophyta</taxon>
        <taxon>Embryophyta</taxon>
        <taxon>Tracheophyta</taxon>
        <taxon>Spermatophyta</taxon>
        <taxon>Magnoliopsida</taxon>
        <taxon>eudicotyledons</taxon>
        <taxon>Gunneridae</taxon>
        <taxon>Pentapetalae</taxon>
        <taxon>rosids</taxon>
        <taxon>fabids</taxon>
        <taxon>Cucurbitales</taxon>
        <taxon>Cucurbitaceae</taxon>
        <taxon>Cucurbiteae</taxon>
        <taxon>Cucurbita</taxon>
    </lineage>
</organism>
<keyword evidence="4" id="KW-1185">Reference proteome</keyword>
<reference evidence="5" key="1">
    <citation type="submission" date="2025-08" db="UniProtKB">
        <authorList>
            <consortium name="RefSeq"/>
        </authorList>
    </citation>
    <scope>IDENTIFICATION</scope>
    <source>
        <tissue evidence="5">Young leaves</tissue>
    </source>
</reference>
<sequence length="149" mass="16761">MEELKVERFIAGLRENIRGYVASQASTDYTEALKMATLIDAPHTDKLQSGSAQKSHTAVQGKQINRNYPRIGRPPRGGIANRERASVQNRNECPKCQRPHLGECRLDTNVCYKCGQMGHFAANCPQKRDVNTNRPAIRNQRGWGAQQQE</sequence>
<evidence type="ECO:0000313" key="4">
    <source>
        <dbReference type="Proteomes" id="UP000504609"/>
    </source>
</evidence>
<dbReference type="SUPFAM" id="SSF57756">
    <property type="entry name" value="Retrovirus zinc finger-like domains"/>
    <property type="match status" value="1"/>
</dbReference>
<dbReference type="PROSITE" id="PS50158">
    <property type="entry name" value="ZF_CCHC"/>
    <property type="match status" value="1"/>
</dbReference>
<feature type="domain" description="CCHC-type" evidence="3">
    <location>
        <begin position="111"/>
        <end position="126"/>
    </location>
</feature>
<gene>
    <name evidence="5" type="primary">LOC111459523</name>
</gene>
<feature type="region of interest" description="Disordered" evidence="2">
    <location>
        <begin position="127"/>
        <end position="149"/>
    </location>
</feature>
<keyword evidence="1" id="KW-0862">Zinc</keyword>
<accession>A0A6J1H4I7</accession>
<dbReference type="Proteomes" id="UP000504609">
    <property type="component" value="Unplaced"/>
</dbReference>
<keyword evidence="1" id="KW-0863">Zinc-finger</keyword>
<dbReference type="RefSeq" id="XP_022958239.1">
    <property type="nucleotide sequence ID" value="XM_023102471.1"/>
</dbReference>
<dbReference type="SMART" id="SM00343">
    <property type="entry name" value="ZnF_C2HC"/>
    <property type="match status" value="1"/>
</dbReference>
<dbReference type="GeneID" id="111459523"/>